<dbReference type="InterPro" id="IPR045759">
    <property type="entry name" value="Ap4A_phos1/2_N"/>
</dbReference>
<dbReference type="PANTHER" id="PTHR38420">
    <property type="entry name" value="AP-4-A PHOSPHORYLASE II"/>
    <property type="match status" value="1"/>
</dbReference>
<sequence length="287" mass="32103">MPIPSEDEILATFDQLYAESVIIYGPHEKVEVDCGGYPLEFRICPSLLKKPHQVGAELTSSFDKSKKWGPGSDMYCPDERLILSKLNGGTHDLAINLFCVDRPQYVVLTTDSYRKQYEPLDIDDLGTALEMLRGLKDIYVIYNCSEGAGCSRSHKHLQGLVGPPRAFEAFVDVERQSTVPFHFFAYHFEQGFESATASDALDVYRDFLGKTRELLRVTEGDVVAHNVVLWNDWMIVVPRRNGMVGASASANAAGMLGSAWVTDQKYIDEWLQIGCRSVLEQLGVKRG</sequence>
<dbReference type="Pfam" id="PF09830">
    <property type="entry name" value="ATP_transf"/>
    <property type="match status" value="1"/>
</dbReference>
<evidence type="ECO:0000259" key="1">
    <source>
        <dbReference type="Pfam" id="PF09830"/>
    </source>
</evidence>
<organism evidence="3 4">
    <name type="scientific">Polyplosphaeria fusca</name>
    <dbReference type="NCBI Taxonomy" id="682080"/>
    <lineage>
        <taxon>Eukaryota</taxon>
        <taxon>Fungi</taxon>
        <taxon>Dikarya</taxon>
        <taxon>Ascomycota</taxon>
        <taxon>Pezizomycotina</taxon>
        <taxon>Dothideomycetes</taxon>
        <taxon>Pleosporomycetidae</taxon>
        <taxon>Pleosporales</taxon>
        <taxon>Tetraplosphaeriaceae</taxon>
        <taxon>Polyplosphaeria</taxon>
    </lineage>
</organism>
<dbReference type="InterPro" id="IPR019200">
    <property type="entry name" value="ATP_adenylylTrfase_C"/>
</dbReference>
<feature type="domain" description="ATP adenylyltransferase C-terminal" evidence="1">
    <location>
        <begin position="178"/>
        <end position="284"/>
    </location>
</feature>
<reference evidence="3" key="1">
    <citation type="journal article" date="2020" name="Stud. Mycol.">
        <title>101 Dothideomycetes genomes: a test case for predicting lifestyles and emergence of pathogens.</title>
        <authorList>
            <person name="Haridas S."/>
            <person name="Albert R."/>
            <person name="Binder M."/>
            <person name="Bloem J."/>
            <person name="Labutti K."/>
            <person name="Salamov A."/>
            <person name="Andreopoulos B."/>
            <person name="Baker S."/>
            <person name="Barry K."/>
            <person name="Bills G."/>
            <person name="Bluhm B."/>
            <person name="Cannon C."/>
            <person name="Castanera R."/>
            <person name="Culley D."/>
            <person name="Daum C."/>
            <person name="Ezra D."/>
            <person name="Gonzalez J."/>
            <person name="Henrissat B."/>
            <person name="Kuo A."/>
            <person name="Liang C."/>
            <person name="Lipzen A."/>
            <person name="Lutzoni F."/>
            <person name="Magnuson J."/>
            <person name="Mondo S."/>
            <person name="Nolan M."/>
            <person name="Ohm R."/>
            <person name="Pangilinan J."/>
            <person name="Park H.-J."/>
            <person name="Ramirez L."/>
            <person name="Alfaro M."/>
            <person name="Sun H."/>
            <person name="Tritt A."/>
            <person name="Yoshinaga Y."/>
            <person name="Zwiers L.-H."/>
            <person name="Turgeon B."/>
            <person name="Goodwin S."/>
            <person name="Spatafora J."/>
            <person name="Crous P."/>
            <person name="Grigoriev I."/>
        </authorList>
    </citation>
    <scope>NUCLEOTIDE SEQUENCE</scope>
    <source>
        <strain evidence="3">CBS 125425</strain>
    </source>
</reference>
<dbReference type="Pfam" id="PF19327">
    <property type="entry name" value="Ap4A_phos_N"/>
    <property type="match status" value="1"/>
</dbReference>
<accession>A0A9P4QYC3</accession>
<gene>
    <name evidence="3" type="ORF">EJ04DRAFT_576467</name>
</gene>
<dbReference type="PANTHER" id="PTHR38420:SF1">
    <property type="entry name" value="PUTATIVE (AFU_ORTHOLOGUE AFUA_5G14690)-RELATED"/>
    <property type="match status" value="1"/>
</dbReference>
<dbReference type="InterPro" id="IPR043171">
    <property type="entry name" value="Ap4A_phos1/2-like"/>
</dbReference>
<feature type="domain" description="Ap4A phosphorylase 1/2 N-terminal" evidence="2">
    <location>
        <begin position="75"/>
        <end position="159"/>
    </location>
</feature>
<keyword evidence="4" id="KW-1185">Reference proteome</keyword>
<evidence type="ECO:0000313" key="3">
    <source>
        <dbReference type="EMBL" id="KAF2735084.1"/>
    </source>
</evidence>
<proteinExistence type="predicted"/>
<comment type="caution">
    <text evidence="3">The sequence shown here is derived from an EMBL/GenBank/DDBJ whole genome shotgun (WGS) entry which is preliminary data.</text>
</comment>
<dbReference type="SUPFAM" id="SSF54197">
    <property type="entry name" value="HIT-like"/>
    <property type="match status" value="1"/>
</dbReference>
<dbReference type="EMBL" id="ML996140">
    <property type="protein sequence ID" value="KAF2735084.1"/>
    <property type="molecule type" value="Genomic_DNA"/>
</dbReference>
<dbReference type="GO" id="GO:0009117">
    <property type="term" value="P:nucleotide metabolic process"/>
    <property type="evidence" value="ECO:0007669"/>
    <property type="project" value="InterPro"/>
</dbReference>
<dbReference type="AlphaFoldDB" id="A0A9P4QYC3"/>
<dbReference type="OrthoDB" id="10267950at2759"/>
<evidence type="ECO:0000259" key="2">
    <source>
        <dbReference type="Pfam" id="PF19327"/>
    </source>
</evidence>
<evidence type="ECO:0000313" key="4">
    <source>
        <dbReference type="Proteomes" id="UP000799444"/>
    </source>
</evidence>
<protein>
    <recommendedName>
        <fullName evidence="5">ATP adenylyltransferase</fullName>
    </recommendedName>
</protein>
<dbReference type="GO" id="GO:0005524">
    <property type="term" value="F:ATP binding"/>
    <property type="evidence" value="ECO:0007669"/>
    <property type="project" value="InterPro"/>
</dbReference>
<dbReference type="GO" id="GO:0003877">
    <property type="term" value="F:ATP:ADP adenylyltransferase activity"/>
    <property type="evidence" value="ECO:0007669"/>
    <property type="project" value="InterPro"/>
</dbReference>
<name>A0A9P4QYC3_9PLEO</name>
<evidence type="ECO:0008006" key="5">
    <source>
        <dbReference type="Google" id="ProtNLM"/>
    </source>
</evidence>
<dbReference type="Proteomes" id="UP000799444">
    <property type="component" value="Unassembled WGS sequence"/>
</dbReference>
<dbReference type="InterPro" id="IPR009163">
    <property type="entry name" value="Ap4A_phos1/2"/>
</dbReference>
<dbReference type="Gene3D" id="3.30.428.70">
    <property type="match status" value="1"/>
</dbReference>
<dbReference type="InterPro" id="IPR036265">
    <property type="entry name" value="HIT-like_sf"/>
</dbReference>